<feature type="region of interest" description="Disordered" evidence="1">
    <location>
        <begin position="175"/>
        <end position="219"/>
    </location>
</feature>
<feature type="region of interest" description="Disordered" evidence="1">
    <location>
        <begin position="88"/>
        <end position="129"/>
    </location>
</feature>
<feature type="transmembrane region" description="Helical" evidence="2">
    <location>
        <begin position="21"/>
        <end position="40"/>
    </location>
</feature>
<organism evidence="3 4">
    <name type="scientific">Mycena belliarum</name>
    <dbReference type="NCBI Taxonomy" id="1033014"/>
    <lineage>
        <taxon>Eukaryota</taxon>
        <taxon>Fungi</taxon>
        <taxon>Dikarya</taxon>
        <taxon>Basidiomycota</taxon>
        <taxon>Agaricomycotina</taxon>
        <taxon>Agaricomycetes</taxon>
        <taxon>Agaricomycetidae</taxon>
        <taxon>Agaricales</taxon>
        <taxon>Marasmiineae</taxon>
        <taxon>Mycenaceae</taxon>
        <taxon>Mycena</taxon>
    </lineage>
</organism>
<keyword evidence="4" id="KW-1185">Reference proteome</keyword>
<dbReference type="Proteomes" id="UP001222325">
    <property type="component" value="Unassembled WGS sequence"/>
</dbReference>
<gene>
    <name evidence="3" type="ORF">B0H15DRAFT_931414</name>
</gene>
<evidence type="ECO:0000313" key="3">
    <source>
        <dbReference type="EMBL" id="KAJ7086335.1"/>
    </source>
</evidence>
<keyword evidence="2" id="KW-1133">Transmembrane helix</keyword>
<reference evidence="3" key="1">
    <citation type="submission" date="2023-03" db="EMBL/GenBank/DDBJ databases">
        <title>Massive genome expansion in bonnet fungi (Mycena s.s.) driven by repeated elements and novel gene families across ecological guilds.</title>
        <authorList>
            <consortium name="Lawrence Berkeley National Laboratory"/>
            <person name="Harder C.B."/>
            <person name="Miyauchi S."/>
            <person name="Viragh M."/>
            <person name="Kuo A."/>
            <person name="Thoen E."/>
            <person name="Andreopoulos B."/>
            <person name="Lu D."/>
            <person name="Skrede I."/>
            <person name="Drula E."/>
            <person name="Henrissat B."/>
            <person name="Morin E."/>
            <person name="Kohler A."/>
            <person name="Barry K."/>
            <person name="LaButti K."/>
            <person name="Morin E."/>
            <person name="Salamov A."/>
            <person name="Lipzen A."/>
            <person name="Mereny Z."/>
            <person name="Hegedus B."/>
            <person name="Baldrian P."/>
            <person name="Stursova M."/>
            <person name="Weitz H."/>
            <person name="Taylor A."/>
            <person name="Grigoriev I.V."/>
            <person name="Nagy L.G."/>
            <person name="Martin F."/>
            <person name="Kauserud H."/>
        </authorList>
    </citation>
    <scope>NUCLEOTIDE SEQUENCE</scope>
    <source>
        <strain evidence="3">CBHHK173m</strain>
    </source>
</reference>
<evidence type="ECO:0000256" key="1">
    <source>
        <dbReference type="SAM" id="MobiDB-lite"/>
    </source>
</evidence>
<feature type="compositionally biased region" description="Polar residues" evidence="1">
    <location>
        <begin position="97"/>
        <end position="115"/>
    </location>
</feature>
<evidence type="ECO:0000313" key="4">
    <source>
        <dbReference type="Proteomes" id="UP001222325"/>
    </source>
</evidence>
<keyword evidence="2" id="KW-0812">Transmembrane</keyword>
<accession>A0AAD6U464</accession>
<feature type="compositionally biased region" description="Low complexity" evidence="1">
    <location>
        <begin position="207"/>
        <end position="218"/>
    </location>
</feature>
<dbReference type="AlphaFoldDB" id="A0AAD6U464"/>
<name>A0AAD6U464_9AGAR</name>
<keyword evidence="2" id="KW-0472">Membrane</keyword>
<sequence length="346" mass="38483">MWRKSRQKALTVYTPTNRASSFTMISLSTAVICIFVLGFITRAHTASAVLETSKSLAVFVALVAALVRLDQGSFAPLDGLWRAQLTPPEKRARPSEDSNGVCFQTPAPSSRTKTNLPPPSRLEDYDRSRSPYLGQLNQYRYRYNRSLEPQVHRRPLDRSVPIVILLQKASPYPAVTPQLVPRFNPRNGSDQLSQRGIVPPSPPPSQPASRAPLTQPLVPDAPPAPLASYLLSRLQPASIARIPAQPILRTLTPMQVDDTGPNPYPTDYIPPQLQFAVPSEPPRLQPFVLPESFNTRSTIALLEHSRNSDLLRPEVFMSDFYENLARRDATRPVFAAFAGTVQMELE</sequence>
<dbReference type="EMBL" id="JARJCN010000031">
    <property type="protein sequence ID" value="KAJ7086335.1"/>
    <property type="molecule type" value="Genomic_DNA"/>
</dbReference>
<comment type="caution">
    <text evidence="3">The sequence shown here is derived from an EMBL/GenBank/DDBJ whole genome shotgun (WGS) entry which is preliminary data.</text>
</comment>
<protein>
    <submittedName>
        <fullName evidence="3">Uncharacterized protein</fullName>
    </submittedName>
</protein>
<evidence type="ECO:0000256" key="2">
    <source>
        <dbReference type="SAM" id="Phobius"/>
    </source>
</evidence>
<proteinExistence type="predicted"/>